<dbReference type="Proteomes" id="UP000325579">
    <property type="component" value="Unassembled WGS sequence"/>
</dbReference>
<dbReference type="GeneID" id="43667211"/>
<evidence type="ECO:0000313" key="3">
    <source>
        <dbReference type="Proteomes" id="UP000325579"/>
    </source>
</evidence>
<keyword evidence="1" id="KW-0732">Signal</keyword>
<reference evidence="2 3" key="1">
    <citation type="submission" date="2019-04" db="EMBL/GenBank/DDBJ databases">
        <authorList>
            <consortium name="DOE Joint Genome Institute"/>
            <person name="Mondo S."/>
            <person name="Kjaerbolling I."/>
            <person name="Vesth T."/>
            <person name="Frisvad J.C."/>
            <person name="Nybo J.L."/>
            <person name="Theobald S."/>
            <person name="Kildgaard S."/>
            <person name="Isbrandt T."/>
            <person name="Kuo A."/>
            <person name="Sato A."/>
            <person name="Lyhne E.K."/>
            <person name="Kogle M.E."/>
            <person name="Wiebenga A."/>
            <person name="Kun R.S."/>
            <person name="Lubbers R.J."/>
            <person name="Makela M.R."/>
            <person name="Barry K."/>
            <person name="Chovatia M."/>
            <person name="Clum A."/>
            <person name="Daum C."/>
            <person name="Haridas S."/>
            <person name="He G."/>
            <person name="LaButti K."/>
            <person name="Lipzen A."/>
            <person name="Riley R."/>
            <person name="Salamov A."/>
            <person name="Simmons B.A."/>
            <person name="Magnuson J.K."/>
            <person name="Henrissat B."/>
            <person name="Mortensen U.H."/>
            <person name="Larsen T.O."/>
            <person name="Devries R.P."/>
            <person name="Grigoriev I.V."/>
            <person name="Machida M."/>
            <person name="Baker S.E."/>
            <person name="Andersen M.R."/>
            <person name="Cantor M.N."/>
            <person name="Hua S.X."/>
        </authorList>
    </citation>
    <scope>NUCLEOTIDE SEQUENCE [LARGE SCALE GENOMIC DNA]</scope>
    <source>
        <strain evidence="2 3">CBS 119388</strain>
    </source>
</reference>
<accession>A0A5N7D7M7</accession>
<proteinExistence type="predicted"/>
<sequence length="125" mass="13673">MKTDRFTMVSSKFIALAIFSCMAPALAAENVTLYSEEPCTGETALIQPNNKCTLVPEALAGKVVGVKVPEDIVCNFYKDEKCKEPILYSVEDPGICTFSEWDTDDQKVSNLSASVLCFDSTVEES</sequence>
<dbReference type="RefSeq" id="XP_031939524.1">
    <property type="nucleotide sequence ID" value="XM_032082520.1"/>
</dbReference>
<feature type="signal peptide" evidence="1">
    <location>
        <begin position="1"/>
        <end position="27"/>
    </location>
</feature>
<feature type="chain" id="PRO_5025024252" evidence="1">
    <location>
        <begin position="28"/>
        <end position="125"/>
    </location>
</feature>
<name>A0A5N7D7M7_9EURO</name>
<organism evidence="2 3">
    <name type="scientific">Aspergillus pseudonomiae</name>
    <dbReference type="NCBI Taxonomy" id="1506151"/>
    <lineage>
        <taxon>Eukaryota</taxon>
        <taxon>Fungi</taxon>
        <taxon>Dikarya</taxon>
        <taxon>Ascomycota</taxon>
        <taxon>Pezizomycotina</taxon>
        <taxon>Eurotiomycetes</taxon>
        <taxon>Eurotiomycetidae</taxon>
        <taxon>Eurotiales</taxon>
        <taxon>Aspergillaceae</taxon>
        <taxon>Aspergillus</taxon>
        <taxon>Aspergillus subgen. Circumdati</taxon>
    </lineage>
</organism>
<evidence type="ECO:0000256" key="1">
    <source>
        <dbReference type="SAM" id="SignalP"/>
    </source>
</evidence>
<evidence type="ECO:0000313" key="2">
    <source>
        <dbReference type="EMBL" id="KAE8402205.1"/>
    </source>
</evidence>
<keyword evidence="3" id="KW-1185">Reference proteome</keyword>
<dbReference type="EMBL" id="ML736791">
    <property type="protein sequence ID" value="KAE8402205.1"/>
    <property type="molecule type" value="Genomic_DNA"/>
</dbReference>
<dbReference type="AlphaFoldDB" id="A0A5N7D7M7"/>
<protein>
    <submittedName>
        <fullName evidence="2">Uncharacterized protein</fullName>
    </submittedName>
</protein>
<dbReference type="OrthoDB" id="4953992at2759"/>
<gene>
    <name evidence="2" type="ORF">BDV37DRAFT_253041</name>
</gene>